<dbReference type="Pfam" id="PF00588">
    <property type="entry name" value="SpoU_methylase"/>
    <property type="match status" value="1"/>
</dbReference>
<feature type="domain" description="tRNA/rRNA methyltransferase SpoU type" evidence="8">
    <location>
        <begin position="57"/>
        <end position="192"/>
    </location>
</feature>
<comment type="function">
    <text evidence="7">Catalyzes the 2'-O methylation of guanosine at position 18 in tRNA.</text>
</comment>
<feature type="binding site" evidence="7">
    <location>
        <position position="181"/>
    </location>
    <ligand>
        <name>S-adenosyl-L-methionine</name>
        <dbReference type="ChEBI" id="CHEBI:59789"/>
    </ligand>
</feature>
<comment type="catalytic activity">
    <reaction evidence="7">
        <text>guanosine(18) in tRNA + S-adenosyl-L-methionine = 2'-O-methylguanosine(18) in tRNA + S-adenosyl-L-homocysteine + H(+)</text>
        <dbReference type="Rhea" id="RHEA:20077"/>
        <dbReference type="Rhea" id="RHEA-COMP:10190"/>
        <dbReference type="Rhea" id="RHEA-COMP:10192"/>
        <dbReference type="ChEBI" id="CHEBI:15378"/>
        <dbReference type="ChEBI" id="CHEBI:57856"/>
        <dbReference type="ChEBI" id="CHEBI:59789"/>
        <dbReference type="ChEBI" id="CHEBI:74269"/>
        <dbReference type="ChEBI" id="CHEBI:74445"/>
        <dbReference type="EC" id="2.1.1.34"/>
    </reaction>
</comment>
<dbReference type="GO" id="GO:0000049">
    <property type="term" value="F:tRNA binding"/>
    <property type="evidence" value="ECO:0007669"/>
    <property type="project" value="UniProtKB-UniRule"/>
</dbReference>
<dbReference type="InterPro" id="IPR001537">
    <property type="entry name" value="SpoU_MeTrfase"/>
</dbReference>
<comment type="similarity">
    <text evidence="7">Belongs to the class IV-like SAM-binding methyltransferase superfamily. RNA methyltransferase TrmH family.</text>
</comment>
<dbReference type="KEGG" id="samy:DB32_002471"/>
<comment type="caution">
    <text evidence="7">Lacks conserved residue(s) required for the propagation of feature annotation.</text>
</comment>
<evidence type="ECO:0000256" key="6">
    <source>
        <dbReference type="ARBA" id="ARBA00022884"/>
    </source>
</evidence>
<dbReference type="InterPro" id="IPR029026">
    <property type="entry name" value="tRNA_m1G_MTases_N"/>
</dbReference>
<keyword evidence="3 7" id="KW-0808">Transferase</keyword>
<evidence type="ECO:0000256" key="4">
    <source>
        <dbReference type="ARBA" id="ARBA00022691"/>
    </source>
</evidence>
<keyword evidence="4 7" id="KW-0949">S-adenosyl-L-methionine</keyword>
<evidence type="ECO:0000256" key="5">
    <source>
        <dbReference type="ARBA" id="ARBA00022694"/>
    </source>
</evidence>
<protein>
    <recommendedName>
        <fullName evidence="7">tRNA (guanosine(18)-2'-O)-methyltransferase</fullName>
        <ecNumber evidence="7">2.1.1.34</ecNumber>
    </recommendedName>
    <alternativeName>
        <fullName evidence="7">tRNA [Gm18] methyltransferase</fullName>
    </alternativeName>
</protein>
<dbReference type="HAMAP" id="MF_02060">
    <property type="entry name" value="tRNA_methyltr_TrmH"/>
    <property type="match status" value="1"/>
</dbReference>
<dbReference type="Proteomes" id="UP000034883">
    <property type="component" value="Chromosome"/>
</dbReference>
<gene>
    <name evidence="7" type="primary">trmH</name>
    <name evidence="9" type="ORF">DB32_002471</name>
</gene>
<dbReference type="PANTHER" id="PTHR43453:SF1">
    <property type="entry name" value="TRNA_RRNA METHYLTRANSFERASE SPOU TYPE DOMAIN-CONTAINING PROTEIN"/>
    <property type="match status" value="1"/>
</dbReference>
<proteinExistence type="inferred from homology"/>
<dbReference type="STRING" id="927083.DB32_002471"/>
<feature type="binding site" evidence="7">
    <location>
        <position position="172"/>
    </location>
    <ligand>
        <name>S-adenosyl-L-methionine</name>
        <dbReference type="ChEBI" id="CHEBI:59789"/>
    </ligand>
</feature>
<dbReference type="AlphaFoldDB" id="A0A0F6YHY7"/>
<evidence type="ECO:0000313" key="10">
    <source>
        <dbReference type="Proteomes" id="UP000034883"/>
    </source>
</evidence>
<keyword evidence="5 7" id="KW-0819">tRNA processing</keyword>
<evidence type="ECO:0000259" key="8">
    <source>
        <dbReference type="Pfam" id="PF00588"/>
    </source>
</evidence>
<keyword evidence="10" id="KW-1185">Reference proteome</keyword>
<sequence>MRAMKRDLPEVIELAGLAPLPKPAAEIVRVLSPLVTPQRWARIEAVVSRRTRSLVPVLEDLADPHNGAAVMRSADAFGCQEVHVVEGRHRFAVSHRVTRGTHRWLDLVRHEGPVACMDHLHARGYEVFVAAMDGDIGPEELAKKPKVAIVFGNEHKGASPEVRARVDGVYRIPMEGFVESLNVSVASAITLYVASRGRHGDLDEAARDEIRARFLLATVRDAERVVKERV</sequence>
<dbReference type="EC" id="2.1.1.34" evidence="7"/>
<dbReference type="PANTHER" id="PTHR43453">
    <property type="entry name" value="RRNA METHYLASE-LIKE"/>
    <property type="match status" value="1"/>
</dbReference>
<evidence type="ECO:0000256" key="1">
    <source>
        <dbReference type="ARBA" id="ARBA00022555"/>
    </source>
</evidence>
<name>A0A0F6YHY7_9BACT</name>
<dbReference type="GO" id="GO:0002938">
    <property type="term" value="P:tRNA guanine ribose methylation"/>
    <property type="evidence" value="ECO:0007669"/>
    <property type="project" value="UniProtKB-UniRule"/>
</dbReference>
<keyword evidence="2 7" id="KW-0489">Methyltransferase</keyword>
<dbReference type="EMBL" id="CP011125">
    <property type="protein sequence ID" value="AKF05322.1"/>
    <property type="molecule type" value="Genomic_DNA"/>
</dbReference>
<dbReference type="InterPro" id="IPR033671">
    <property type="entry name" value="TrmH"/>
</dbReference>
<dbReference type="SUPFAM" id="SSF75217">
    <property type="entry name" value="alpha/beta knot"/>
    <property type="match status" value="1"/>
</dbReference>
<reference evidence="9 10" key="1">
    <citation type="submission" date="2015-03" db="EMBL/GenBank/DDBJ databases">
        <title>Genome assembly of Sandaracinus amylolyticus DSM 53668.</title>
        <authorList>
            <person name="Sharma G."/>
            <person name="Subramanian S."/>
        </authorList>
    </citation>
    <scope>NUCLEOTIDE SEQUENCE [LARGE SCALE GENOMIC DNA]</scope>
    <source>
        <strain evidence="9 10">DSM 53668</strain>
    </source>
</reference>
<dbReference type="GO" id="GO:0141100">
    <property type="term" value="F:tRNA (guanine(18)-2'-O)-methyltransferase activity"/>
    <property type="evidence" value="ECO:0007669"/>
    <property type="project" value="UniProtKB-UniRule"/>
</dbReference>
<evidence type="ECO:0000256" key="3">
    <source>
        <dbReference type="ARBA" id="ARBA00022679"/>
    </source>
</evidence>
<keyword evidence="1 7" id="KW-0820">tRNA-binding</keyword>
<keyword evidence="6 7" id="KW-0694">RNA-binding</keyword>
<evidence type="ECO:0000256" key="2">
    <source>
        <dbReference type="ARBA" id="ARBA00022603"/>
    </source>
</evidence>
<dbReference type="Gene3D" id="3.40.1280.10">
    <property type="match status" value="1"/>
</dbReference>
<evidence type="ECO:0000313" key="9">
    <source>
        <dbReference type="EMBL" id="AKF05322.1"/>
    </source>
</evidence>
<dbReference type="CDD" id="cd18092">
    <property type="entry name" value="SpoU-like_TrmH"/>
    <property type="match status" value="1"/>
</dbReference>
<accession>A0A0F6YHY7</accession>
<dbReference type="InterPro" id="IPR029028">
    <property type="entry name" value="Alpha/beta_knot_MTases"/>
</dbReference>
<evidence type="ECO:0000256" key="7">
    <source>
        <dbReference type="HAMAP-Rule" id="MF_02060"/>
    </source>
</evidence>
<organism evidence="9 10">
    <name type="scientific">Sandaracinus amylolyticus</name>
    <dbReference type="NCBI Taxonomy" id="927083"/>
    <lineage>
        <taxon>Bacteria</taxon>
        <taxon>Pseudomonadati</taxon>
        <taxon>Myxococcota</taxon>
        <taxon>Polyangia</taxon>
        <taxon>Polyangiales</taxon>
        <taxon>Sandaracinaceae</taxon>
        <taxon>Sandaracinus</taxon>
    </lineage>
</organism>